<keyword evidence="3" id="KW-1185">Reference proteome</keyword>
<dbReference type="AlphaFoldDB" id="A0A7J6L139"/>
<feature type="chain" id="PRO_5029784149" evidence="1">
    <location>
        <begin position="30"/>
        <end position="285"/>
    </location>
</feature>
<evidence type="ECO:0000313" key="2">
    <source>
        <dbReference type="EMBL" id="KAF4653140.1"/>
    </source>
</evidence>
<gene>
    <name evidence="2" type="ORF">FOL47_010670</name>
</gene>
<evidence type="ECO:0000256" key="1">
    <source>
        <dbReference type="SAM" id="SignalP"/>
    </source>
</evidence>
<feature type="signal peptide" evidence="1">
    <location>
        <begin position="1"/>
        <end position="29"/>
    </location>
</feature>
<organism evidence="2 3">
    <name type="scientific">Perkinsus chesapeaki</name>
    <name type="common">Clam parasite</name>
    <name type="synonym">Perkinsus andrewsi</name>
    <dbReference type="NCBI Taxonomy" id="330153"/>
    <lineage>
        <taxon>Eukaryota</taxon>
        <taxon>Sar</taxon>
        <taxon>Alveolata</taxon>
        <taxon>Perkinsozoa</taxon>
        <taxon>Perkinsea</taxon>
        <taxon>Perkinsida</taxon>
        <taxon>Perkinsidae</taxon>
        <taxon>Perkinsus</taxon>
    </lineage>
</organism>
<comment type="caution">
    <text evidence="2">The sequence shown here is derived from an EMBL/GenBank/DDBJ whole genome shotgun (WGS) entry which is preliminary data.</text>
</comment>
<accession>A0A7J6L139</accession>
<proteinExistence type="predicted"/>
<dbReference type="OrthoDB" id="10530500at2759"/>
<keyword evidence="1" id="KW-0732">Signal</keyword>
<evidence type="ECO:0000313" key="3">
    <source>
        <dbReference type="Proteomes" id="UP000591131"/>
    </source>
</evidence>
<reference evidence="2 3" key="1">
    <citation type="submission" date="2020-04" db="EMBL/GenBank/DDBJ databases">
        <title>Perkinsus chesapeaki whole genome sequence.</title>
        <authorList>
            <person name="Bogema D.R."/>
        </authorList>
    </citation>
    <scope>NUCLEOTIDE SEQUENCE [LARGE SCALE GENOMIC DNA]</scope>
    <source>
        <strain evidence="2">ATCC PRA-425</strain>
    </source>
</reference>
<name>A0A7J6L139_PERCH</name>
<sequence>MNLLDLSKLVTVTSATFAVVFILNGCSDADEDVPDARTRKRGKDVVGCDIYLGEKSPFTVASYDVTDDKGYALVSAICGPSKSPSHVLHDGGGMRVREAKDCEELQKNEREEFTEGKALAALYSECKEHNDTTHAEEDGTCQVVLWRSVKSIDFKQEASGALKATRFTCFDDSVQAAPEGFKANVGYTCNDLKEKVGIARSYDTFVEMVTGTTLTNPCIPLQTEPSQPSSAAAANEKPANVDYKEGTMTYRTVSIYVRDVQPTDMNSGTSFIQLTRSERAIRSRS</sequence>
<dbReference type="Proteomes" id="UP000591131">
    <property type="component" value="Unassembled WGS sequence"/>
</dbReference>
<protein>
    <submittedName>
        <fullName evidence="2">Uncharacterized protein</fullName>
    </submittedName>
</protein>
<dbReference type="EMBL" id="JAAPAO010000848">
    <property type="protein sequence ID" value="KAF4653140.1"/>
    <property type="molecule type" value="Genomic_DNA"/>
</dbReference>